<protein>
    <submittedName>
        <fullName evidence="3">YonK family protein</fullName>
    </submittedName>
    <submittedName>
        <fullName evidence="2">YonK protein</fullName>
    </submittedName>
</protein>
<dbReference type="AlphaFoldDB" id="A0A2V4VWE1"/>
<evidence type="ECO:0000313" key="5">
    <source>
        <dbReference type="Proteomes" id="UP000509327"/>
    </source>
</evidence>
<feature type="domain" description="Bacillus phage SPbeta YonK" evidence="1">
    <location>
        <begin position="1"/>
        <end position="55"/>
    </location>
</feature>
<keyword evidence="5" id="KW-1185">Reference proteome</keyword>
<dbReference type="Proteomes" id="UP000509327">
    <property type="component" value="Chromosome"/>
</dbReference>
<dbReference type="SUPFAM" id="SSF160570">
    <property type="entry name" value="YonK-like"/>
    <property type="match status" value="1"/>
</dbReference>
<organism evidence="2 4">
    <name type="scientific">Paenibacillus barcinonensis</name>
    <dbReference type="NCBI Taxonomy" id="198119"/>
    <lineage>
        <taxon>Bacteria</taxon>
        <taxon>Bacillati</taxon>
        <taxon>Bacillota</taxon>
        <taxon>Bacilli</taxon>
        <taxon>Bacillales</taxon>
        <taxon>Paenibacillaceae</taxon>
        <taxon>Paenibacillus</taxon>
    </lineage>
</organism>
<dbReference type="Gene3D" id="6.20.120.10">
    <property type="match status" value="1"/>
</dbReference>
<evidence type="ECO:0000313" key="2">
    <source>
        <dbReference type="EMBL" id="PYE51626.1"/>
    </source>
</evidence>
<dbReference type="Proteomes" id="UP000247790">
    <property type="component" value="Unassembled WGS sequence"/>
</dbReference>
<reference evidence="3 5" key="2">
    <citation type="submission" date="2020-06" db="EMBL/GenBank/DDBJ databases">
        <title>Complete genome of Paenibacillus barcinonensis KACC11450.</title>
        <authorList>
            <person name="Kim M."/>
            <person name="Park Y.-J."/>
            <person name="Shin J.-H."/>
        </authorList>
    </citation>
    <scope>NUCLEOTIDE SEQUENCE [LARGE SCALE GENOMIC DNA]</scope>
    <source>
        <strain evidence="3 5">KACC11450</strain>
    </source>
</reference>
<evidence type="ECO:0000259" key="1">
    <source>
        <dbReference type="Pfam" id="PF09642"/>
    </source>
</evidence>
<dbReference type="OrthoDB" id="2637226at2"/>
<dbReference type="Pfam" id="PF09642">
    <property type="entry name" value="YonK"/>
    <property type="match status" value="1"/>
</dbReference>
<accession>A0A2V4VWE1</accession>
<name>A0A2V4VWE1_PAEBA</name>
<dbReference type="InterPro" id="IPR037261">
    <property type="entry name" value="YonK_sf"/>
</dbReference>
<gene>
    <name evidence="2" type="ORF">DFQ00_102421</name>
    <name evidence="3" type="ORF">HUB98_06290</name>
</gene>
<dbReference type="EMBL" id="CP054614">
    <property type="protein sequence ID" value="QKS55990.1"/>
    <property type="molecule type" value="Genomic_DNA"/>
</dbReference>
<reference evidence="2 4" key="1">
    <citation type="submission" date="2018-06" db="EMBL/GenBank/DDBJ databases">
        <title>Genomic Encyclopedia of Type Strains, Phase III (KMG-III): the genomes of soil and plant-associated and newly described type strains.</title>
        <authorList>
            <person name="Whitman W."/>
        </authorList>
    </citation>
    <scope>NUCLEOTIDE SEQUENCE [LARGE SCALE GENOMIC DNA]</scope>
    <source>
        <strain evidence="2 4">CECT 7022</strain>
    </source>
</reference>
<dbReference type="EMBL" id="QJSW01000002">
    <property type="protein sequence ID" value="PYE51626.1"/>
    <property type="molecule type" value="Genomic_DNA"/>
</dbReference>
<dbReference type="InterPro" id="IPR018600">
    <property type="entry name" value="Phage_SP-beta_YonK"/>
</dbReference>
<dbReference type="RefSeq" id="WP_110895104.1">
    <property type="nucleotide sequence ID" value="NZ_CP054614.1"/>
</dbReference>
<evidence type="ECO:0000313" key="4">
    <source>
        <dbReference type="Proteomes" id="UP000247790"/>
    </source>
</evidence>
<proteinExistence type="predicted"/>
<sequence>MAKNKDSKTVNRTGTFDMDKMQIVAESKDGFQTYDLKALLQEFDGEQLSFTLASDFNPSHLVKE</sequence>
<evidence type="ECO:0000313" key="3">
    <source>
        <dbReference type="EMBL" id="QKS55990.1"/>
    </source>
</evidence>